<keyword evidence="8" id="KW-0624">Polysaccharide degradation</keyword>
<dbReference type="EC" id="3.2.1.4" evidence="3 9"/>
<evidence type="ECO:0000313" key="13">
    <source>
        <dbReference type="EMBL" id="TGJ87827.1"/>
    </source>
</evidence>
<evidence type="ECO:0000256" key="10">
    <source>
        <dbReference type="SAM" id="MobiDB-lite"/>
    </source>
</evidence>
<keyword evidence="4" id="KW-0378">Hydrolase</keyword>
<dbReference type="EMBL" id="SKBN01000009">
    <property type="protein sequence ID" value="TGJ87827.1"/>
    <property type="molecule type" value="Genomic_DNA"/>
</dbReference>
<feature type="active site" description="Nucleophile" evidence="9">
    <location>
        <position position="33"/>
    </location>
</feature>
<evidence type="ECO:0000256" key="1">
    <source>
        <dbReference type="ARBA" id="ARBA00000966"/>
    </source>
</evidence>
<evidence type="ECO:0000313" key="14">
    <source>
        <dbReference type="Proteomes" id="UP000297716"/>
    </source>
</evidence>
<keyword evidence="11" id="KW-0732">Signal</keyword>
<evidence type="ECO:0000256" key="9">
    <source>
        <dbReference type="PROSITE-ProRule" id="PRU10069"/>
    </source>
</evidence>
<dbReference type="STRING" id="37992.A0A4Z0YV37"/>
<evidence type="ECO:0000256" key="4">
    <source>
        <dbReference type="ARBA" id="ARBA00022801"/>
    </source>
</evidence>
<evidence type="ECO:0000256" key="3">
    <source>
        <dbReference type="ARBA" id="ARBA00012601"/>
    </source>
</evidence>
<dbReference type="GO" id="GO:0030245">
    <property type="term" value="P:cellulose catabolic process"/>
    <property type="evidence" value="ECO:0007669"/>
    <property type="project" value="UniProtKB-KW"/>
</dbReference>
<feature type="domain" description="Glycosyl hydrolases family 45 active site" evidence="12">
    <location>
        <begin position="28"/>
        <end position="39"/>
    </location>
</feature>
<dbReference type="InterPro" id="IPR036908">
    <property type="entry name" value="RlpA-like_sf"/>
</dbReference>
<evidence type="ECO:0000256" key="8">
    <source>
        <dbReference type="ARBA" id="ARBA00023326"/>
    </source>
</evidence>
<evidence type="ECO:0000256" key="11">
    <source>
        <dbReference type="SAM" id="SignalP"/>
    </source>
</evidence>
<comment type="catalytic activity">
    <reaction evidence="1 9">
        <text>Endohydrolysis of (1-&gt;4)-beta-D-glucosidic linkages in cellulose, lichenin and cereal beta-D-glucans.</text>
        <dbReference type="EC" id="3.2.1.4"/>
    </reaction>
</comment>
<dbReference type="Pfam" id="PF02015">
    <property type="entry name" value="Glyco_hydro_45"/>
    <property type="match status" value="1"/>
</dbReference>
<sequence>MQIKHVPLAAISLAGLASSQGASGTGQTTRYWDCCKPSCAWTQKTNSGKLIGTCSKSDTPLNDNGATRSGCDSGGSAYMCSGQSPWAVDESLSYGWAAVRLAGQTETTWCCACYELTFTSGPIAGKKMVVQASNTGGDLGQNHFDLALQVSCLLSATRSLRSPVAGVGIFNACTTQYGAPSNGWGERYGGVSSRSACDSFPDHLKEGCYWRFDWFGGADNPGVTFKQVACPAAIVAKSGCSRNNDAINETPTGPSSVGTWTPAATGSASV</sequence>
<dbReference type="Gene3D" id="2.40.40.10">
    <property type="entry name" value="RlpA-like domain"/>
    <property type="match status" value="1"/>
</dbReference>
<dbReference type="AlphaFoldDB" id="A0A4Z0YV37"/>
<keyword evidence="5" id="KW-0136">Cellulose degradation</keyword>
<dbReference type="OrthoDB" id="10035502at2759"/>
<organism evidence="13 14">
    <name type="scientific">Xylaria hypoxylon</name>
    <dbReference type="NCBI Taxonomy" id="37992"/>
    <lineage>
        <taxon>Eukaryota</taxon>
        <taxon>Fungi</taxon>
        <taxon>Dikarya</taxon>
        <taxon>Ascomycota</taxon>
        <taxon>Pezizomycotina</taxon>
        <taxon>Sordariomycetes</taxon>
        <taxon>Xylariomycetidae</taxon>
        <taxon>Xylariales</taxon>
        <taxon>Xylariaceae</taxon>
        <taxon>Xylaria</taxon>
    </lineage>
</organism>
<keyword evidence="6" id="KW-0119">Carbohydrate metabolism</keyword>
<dbReference type="PANTHER" id="PTHR39730:SF1">
    <property type="entry name" value="ENDOGLUCANASE 1"/>
    <property type="match status" value="1"/>
</dbReference>
<dbReference type="InterPro" id="IPR000334">
    <property type="entry name" value="Glyco_hydro_45"/>
</dbReference>
<evidence type="ECO:0000256" key="7">
    <source>
        <dbReference type="ARBA" id="ARBA00023295"/>
    </source>
</evidence>
<dbReference type="SUPFAM" id="SSF50685">
    <property type="entry name" value="Barwin-like endoglucanases"/>
    <property type="match status" value="1"/>
</dbReference>
<feature type="chain" id="PRO_5021265322" description="Cellulase" evidence="11">
    <location>
        <begin position="25"/>
        <end position="270"/>
    </location>
</feature>
<accession>A0A4Z0YV37</accession>
<comment type="similarity">
    <text evidence="2">Belongs to the glycosyl hydrolase 45 (cellulase K) family.</text>
</comment>
<dbReference type="Proteomes" id="UP000297716">
    <property type="component" value="Unassembled WGS sequence"/>
</dbReference>
<feature type="signal peptide" evidence="11">
    <location>
        <begin position="1"/>
        <end position="24"/>
    </location>
</feature>
<reference evidence="13 14" key="1">
    <citation type="submission" date="2019-03" db="EMBL/GenBank/DDBJ databases">
        <title>Draft genome sequence of Xylaria hypoxylon DSM 108379, a ubiquitous saprotrophic-parasitic fungi on hardwood.</title>
        <authorList>
            <person name="Buettner E."/>
            <person name="Leonhardt S."/>
            <person name="Gebauer A.M."/>
            <person name="Liers C."/>
            <person name="Hofrichter M."/>
            <person name="Kellner H."/>
        </authorList>
    </citation>
    <scope>NUCLEOTIDE SEQUENCE [LARGE SCALE GENOMIC DNA]</scope>
    <source>
        <strain evidence="13 14">DSM 108379</strain>
    </source>
</reference>
<dbReference type="PROSITE" id="PS01140">
    <property type="entry name" value="GLYCOSYL_HYDROL_F45"/>
    <property type="match status" value="1"/>
</dbReference>
<keyword evidence="14" id="KW-1185">Reference proteome</keyword>
<evidence type="ECO:0000256" key="5">
    <source>
        <dbReference type="ARBA" id="ARBA00023001"/>
    </source>
</evidence>
<evidence type="ECO:0000256" key="6">
    <source>
        <dbReference type="ARBA" id="ARBA00023277"/>
    </source>
</evidence>
<protein>
    <recommendedName>
        <fullName evidence="3 9">Cellulase</fullName>
        <ecNumber evidence="3 9">3.2.1.4</ecNumber>
    </recommendedName>
</protein>
<evidence type="ECO:0000259" key="12">
    <source>
        <dbReference type="PROSITE" id="PS01140"/>
    </source>
</evidence>
<dbReference type="GO" id="GO:0008810">
    <property type="term" value="F:cellulase activity"/>
    <property type="evidence" value="ECO:0007669"/>
    <property type="project" value="UniProtKB-EC"/>
</dbReference>
<dbReference type="PANTHER" id="PTHR39730">
    <property type="entry name" value="ENDOGLUCANASE 1"/>
    <property type="match status" value="1"/>
</dbReference>
<dbReference type="InterPro" id="IPR052288">
    <property type="entry name" value="GH45_Enzymes"/>
</dbReference>
<name>A0A4Z0YV37_9PEZI</name>
<feature type="region of interest" description="Disordered" evidence="10">
    <location>
        <begin position="246"/>
        <end position="270"/>
    </location>
</feature>
<gene>
    <name evidence="13" type="ORF">E0Z10_g933</name>
</gene>
<proteinExistence type="inferred from homology"/>
<comment type="caution">
    <text evidence="13">The sequence shown here is derived from an EMBL/GenBank/DDBJ whole genome shotgun (WGS) entry which is preliminary data.</text>
</comment>
<keyword evidence="7" id="KW-0326">Glycosidase</keyword>
<evidence type="ECO:0000256" key="2">
    <source>
        <dbReference type="ARBA" id="ARBA00007793"/>
    </source>
</evidence>